<reference evidence="1 2" key="1">
    <citation type="journal article" date="2011" name="BMC Genomics">
        <title>Genome sequencing reveals diversification of virulence factor content and possible host adaptation in distinct subpopulations of Salmonella enterica.</title>
        <authorList>
            <person name="den Bakker H.C."/>
            <person name="Moreno Switt A.I."/>
            <person name="Govoni G."/>
            <person name="Cummings C.A."/>
            <person name="Ranieri M.L."/>
            <person name="Degoricija L."/>
            <person name="Hoelzer K."/>
            <person name="Rodriguez-Rivera L.D."/>
            <person name="Brown S."/>
            <person name="Bolchacova E."/>
            <person name="Furtado M.R."/>
            <person name="Wiedmann M."/>
        </authorList>
    </citation>
    <scope>NUCLEOTIDE SEQUENCE [LARGE SCALE GENOMIC DNA]</scope>
    <source>
        <strain evidence="1 2">A4-653</strain>
    </source>
</reference>
<dbReference type="AlphaFoldDB" id="G5QI85"/>
<feature type="non-terminal residue" evidence="1">
    <location>
        <position position="50"/>
    </location>
</feature>
<dbReference type="EMBL" id="AFCT01000848">
    <property type="protein sequence ID" value="EHC89838.1"/>
    <property type="molecule type" value="Genomic_DNA"/>
</dbReference>
<accession>G5QI85</accession>
<evidence type="ECO:0000313" key="2">
    <source>
        <dbReference type="Proteomes" id="UP000004903"/>
    </source>
</evidence>
<organism evidence="1 2">
    <name type="scientific">Salmonella enterica subsp. enterica serovar Rubislaw str. A4-653</name>
    <dbReference type="NCBI Taxonomy" id="913081"/>
    <lineage>
        <taxon>Bacteria</taxon>
        <taxon>Pseudomonadati</taxon>
        <taxon>Pseudomonadota</taxon>
        <taxon>Gammaproteobacteria</taxon>
        <taxon>Enterobacterales</taxon>
        <taxon>Enterobacteriaceae</taxon>
        <taxon>Salmonella</taxon>
    </lineage>
</organism>
<name>G5QI85_SALRU</name>
<sequence length="50" mass="5971">MDELKFCGSLRKLLQPLKTIGAVESLWTAFEKRKVFLTEARLFIRRSRMR</sequence>
<evidence type="ECO:0000313" key="1">
    <source>
        <dbReference type="EMBL" id="EHC89838.1"/>
    </source>
</evidence>
<dbReference type="Proteomes" id="UP000004903">
    <property type="component" value="Unassembled WGS sequence"/>
</dbReference>
<gene>
    <name evidence="1" type="ORF">LTSERUB_2234</name>
</gene>
<proteinExistence type="predicted"/>
<protein>
    <submittedName>
        <fullName evidence="1">Uncharacterized protein</fullName>
    </submittedName>
</protein>
<comment type="caution">
    <text evidence="1">The sequence shown here is derived from an EMBL/GenBank/DDBJ whole genome shotgun (WGS) entry which is preliminary data.</text>
</comment>